<protein>
    <recommendedName>
        <fullName evidence="1">DUF6457 domain-containing protein</fullName>
    </recommendedName>
</protein>
<keyword evidence="3" id="KW-1185">Reference proteome</keyword>
<accession>A0A919NB67</accession>
<name>A0A919NB67_9ACTN</name>
<evidence type="ECO:0000259" key="1">
    <source>
        <dbReference type="Pfam" id="PF20058"/>
    </source>
</evidence>
<dbReference type="EMBL" id="BOMW01000052">
    <property type="protein sequence ID" value="GIF07666.1"/>
    <property type="molecule type" value="Genomic_DNA"/>
</dbReference>
<proteinExistence type="predicted"/>
<evidence type="ECO:0000313" key="2">
    <source>
        <dbReference type="EMBL" id="GIF07666.1"/>
    </source>
</evidence>
<dbReference type="AlphaFoldDB" id="A0A919NB67"/>
<organism evidence="2 3">
    <name type="scientific">Actinoplanes siamensis</name>
    <dbReference type="NCBI Taxonomy" id="1223317"/>
    <lineage>
        <taxon>Bacteria</taxon>
        <taxon>Bacillati</taxon>
        <taxon>Actinomycetota</taxon>
        <taxon>Actinomycetes</taxon>
        <taxon>Micromonosporales</taxon>
        <taxon>Micromonosporaceae</taxon>
        <taxon>Actinoplanes</taxon>
    </lineage>
</organism>
<dbReference type="Pfam" id="PF20058">
    <property type="entry name" value="DUF6457"/>
    <property type="match status" value="1"/>
</dbReference>
<comment type="caution">
    <text evidence="2">The sequence shown here is derived from an EMBL/GenBank/DDBJ whole genome shotgun (WGS) entry which is preliminary data.</text>
</comment>
<gene>
    <name evidence="2" type="ORF">Asi03nite_52040</name>
</gene>
<sequence>MNELDEWIAAAGAELGVPPEDLAVKSVLDVARDVAHNVLRPGAPLTAYLMGLAVGRGADPADAAERISRLALAWRTKAAEDSATSPNATSGN</sequence>
<dbReference type="Proteomes" id="UP000629619">
    <property type="component" value="Unassembled WGS sequence"/>
</dbReference>
<reference evidence="2" key="1">
    <citation type="submission" date="2021-01" db="EMBL/GenBank/DDBJ databases">
        <title>Whole genome shotgun sequence of Actinoplanes siamensis NBRC 109076.</title>
        <authorList>
            <person name="Komaki H."/>
            <person name="Tamura T."/>
        </authorList>
    </citation>
    <scope>NUCLEOTIDE SEQUENCE</scope>
    <source>
        <strain evidence="2">NBRC 109076</strain>
    </source>
</reference>
<dbReference type="InterPro" id="IPR045598">
    <property type="entry name" value="DUF6457"/>
</dbReference>
<feature type="domain" description="DUF6457" evidence="1">
    <location>
        <begin position="2"/>
        <end position="78"/>
    </location>
</feature>
<evidence type="ECO:0000313" key="3">
    <source>
        <dbReference type="Proteomes" id="UP000629619"/>
    </source>
</evidence>
<dbReference type="RefSeq" id="WP_203683060.1">
    <property type="nucleotide sequence ID" value="NZ_BOMW01000052.1"/>
</dbReference>